<feature type="domain" description="XdhC- CoxI" evidence="1">
    <location>
        <begin position="17"/>
        <end position="79"/>
    </location>
</feature>
<dbReference type="Gene3D" id="3.40.50.720">
    <property type="entry name" value="NAD(P)-binding Rossmann-like Domain"/>
    <property type="match status" value="1"/>
</dbReference>
<dbReference type="InterPro" id="IPR027051">
    <property type="entry name" value="XdhC_Rossmann_dom"/>
</dbReference>
<organism evidence="3 4">
    <name type="scientific">Anoxybacillus andreesenii</name>
    <dbReference type="NCBI Taxonomy" id="1325932"/>
    <lineage>
        <taxon>Bacteria</taxon>
        <taxon>Bacillati</taxon>
        <taxon>Bacillota</taxon>
        <taxon>Bacilli</taxon>
        <taxon>Bacillales</taxon>
        <taxon>Anoxybacillaceae</taxon>
        <taxon>Anoxybacillus</taxon>
    </lineage>
</organism>
<dbReference type="PANTHER" id="PTHR30388:SF6">
    <property type="entry name" value="XANTHINE DEHYDROGENASE SUBUNIT A-RELATED"/>
    <property type="match status" value="1"/>
</dbReference>
<dbReference type="EMBL" id="JAUSTU010000008">
    <property type="protein sequence ID" value="MDQ0155767.1"/>
    <property type="molecule type" value="Genomic_DNA"/>
</dbReference>
<accession>A0ABT9V490</accession>
<evidence type="ECO:0000313" key="4">
    <source>
        <dbReference type="Proteomes" id="UP001231362"/>
    </source>
</evidence>
<dbReference type="InterPro" id="IPR052698">
    <property type="entry name" value="MoCofactor_Util/Proc"/>
</dbReference>
<dbReference type="InterPro" id="IPR003777">
    <property type="entry name" value="XdhC_CoxI"/>
</dbReference>
<evidence type="ECO:0000313" key="3">
    <source>
        <dbReference type="EMBL" id="MDQ0155767.1"/>
    </source>
</evidence>
<comment type="caution">
    <text evidence="3">The sequence shown here is derived from an EMBL/GenBank/DDBJ whole genome shotgun (WGS) entry which is preliminary data.</text>
</comment>
<dbReference type="PANTHER" id="PTHR30388">
    <property type="entry name" value="ALDEHYDE OXIDOREDUCTASE MOLYBDENUM COFACTOR ASSEMBLY PROTEIN"/>
    <property type="match status" value="1"/>
</dbReference>
<feature type="domain" description="XdhC Rossmann" evidence="2">
    <location>
        <begin position="187"/>
        <end position="322"/>
    </location>
</feature>
<name>A0ABT9V490_9BACL</name>
<evidence type="ECO:0000259" key="1">
    <source>
        <dbReference type="Pfam" id="PF02625"/>
    </source>
</evidence>
<dbReference type="RefSeq" id="WP_307150292.1">
    <property type="nucleotide sequence ID" value="NZ_JAUSTU010000008.1"/>
</dbReference>
<protein>
    <submittedName>
        <fullName evidence="3">Xanthine dehydrogenase accessory factor</fullName>
    </submittedName>
</protein>
<dbReference type="SUPFAM" id="SSF51984">
    <property type="entry name" value="MurCD N-terminal domain"/>
    <property type="match status" value="1"/>
</dbReference>
<dbReference type="Proteomes" id="UP001231362">
    <property type="component" value="Unassembled WGS sequence"/>
</dbReference>
<dbReference type="Pfam" id="PF02625">
    <property type="entry name" value="XdhC_CoxI"/>
    <property type="match status" value="1"/>
</dbReference>
<proteinExistence type="predicted"/>
<keyword evidence="4" id="KW-1185">Reference proteome</keyword>
<reference evidence="3 4" key="1">
    <citation type="submission" date="2023-07" db="EMBL/GenBank/DDBJ databases">
        <title>Genomic Encyclopedia of Type Strains, Phase IV (KMG-IV): sequencing the most valuable type-strain genomes for metagenomic binning, comparative biology and taxonomic classification.</title>
        <authorList>
            <person name="Goeker M."/>
        </authorList>
    </citation>
    <scope>NUCLEOTIDE SEQUENCE [LARGE SCALE GENOMIC DNA]</scope>
    <source>
        <strain evidence="3 4">DSM 23948</strain>
    </source>
</reference>
<sequence length="331" mass="37262">MVQDDFGIIELAMKNIKPCVLATIIHVEGTAYLKEGTSMLFFEDGSKMGLISPGCLEEDLSHRAQEVLKNGMSHTVMYDLKITDEETWELEMGCGGTLYILLEPVNKRLKGHLQQVHEQLSMGREVLHLKKLNGDFQVESSGYFANAGKYFGDNDRGLLAYQKKGTQSGTDLSDFVYSHVFTPRKRLFVFGAGEDARPLVELAAQIGFSVMVCDWRESLCNERHFPKAEQCLLGFPHDIFQRIHFRQEDYVIVMTHNLFRDQEIVAFLLDQKLTYLGILGSTERIQRLLGQRQIPSWVSAPIGLAIGARGATEIAVSILAELISIKRGHHS</sequence>
<evidence type="ECO:0000259" key="2">
    <source>
        <dbReference type="Pfam" id="PF13478"/>
    </source>
</evidence>
<dbReference type="Pfam" id="PF13478">
    <property type="entry name" value="XdhC_C"/>
    <property type="match status" value="1"/>
</dbReference>
<gene>
    <name evidence="3" type="ORF">J2S07_002072</name>
</gene>